<sequence>MERVKVFHVYTNDCNLGNPEIARNDMINNGLEASINAWLEKMGDGITITEILQSSYGYRGSHTIVSIFYESNPQKDTTP</sequence>
<dbReference type="AlphaFoldDB" id="A0A2H0TG88"/>
<name>A0A2H0TG88_9BACT</name>
<comment type="caution">
    <text evidence="1">The sequence shown here is derived from an EMBL/GenBank/DDBJ whole genome shotgun (WGS) entry which is preliminary data.</text>
</comment>
<evidence type="ECO:0000313" key="2">
    <source>
        <dbReference type="Proteomes" id="UP000229383"/>
    </source>
</evidence>
<evidence type="ECO:0000313" key="1">
    <source>
        <dbReference type="EMBL" id="PIR70567.1"/>
    </source>
</evidence>
<gene>
    <name evidence="1" type="ORF">COU46_00940</name>
</gene>
<organism evidence="1 2">
    <name type="scientific">Candidatus Niyogibacteria bacterium CG10_big_fil_rev_8_21_14_0_10_42_19</name>
    <dbReference type="NCBI Taxonomy" id="1974725"/>
    <lineage>
        <taxon>Bacteria</taxon>
        <taxon>Candidatus Niyogiibacteriota</taxon>
    </lineage>
</organism>
<reference evidence="2" key="1">
    <citation type="submission" date="2017-09" db="EMBL/GenBank/DDBJ databases">
        <title>Depth-based differentiation of microbial function through sediment-hosted aquifers and enrichment of novel symbionts in the deep terrestrial subsurface.</title>
        <authorList>
            <person name="Probst A.J."/>
            <person name="Ladd B."/>
            <person name="Jarett J.K."/>
            <person name="Geller-Mcgrath D.E."/>
            <person name="Sieber C.M.K."/>
            <person name="Emerson J.B."/>
            <person name="Anantharaman K."/>
            <person name="Thomas B.C."/>
            <person name="Malmstrom R."/>
            <person name="Stieglmeier M."/>
            <person name="Klingl A."/>
            <person name="Woyke T."/>
            <person name="Ryan C.M."/>
            <person name="Banfield J.F."/>
        </authorList>
    </citation>
    <scope>NUCLEOTIDE SEQUENCE [LARGE SCALE GENOMIC DNA]</scope>
</reference>
<dbReference type="EMBL" id="PFCN01000012">
    <property type="protein sequence ID" value="PIR70567.1"/>
    <property type="molecule type" value="Genomic_DNA"/>
</dbReference>
<dbReference type="Proteomes" id="UP000229383">
    <property type="component" value="Unassembled WGS sequence"/>
</dbReference>
<proteinExistence type="predicted"/>
<protein>
    <submittedName>
        <fullName evidence="1">Uncharacterized protein</fullName>
    </submittedName>
</protein>
<accession>A0A2H0TG88</accession>